<evidence type="ECO:0000313" key="2">
    <source>
        <dbReference type="EMBL" id="MEY8538477.1"/>
    </source>
</evidence>
<dbReference type="RefSeq" id="WP_369918621.1">
    <property type="nucleotide sequence ID" value="NZ_JBCLSQ010000020.1"/>
</dbReference>
<name>A0ABV4D9S6_9LACT</name>
<dbReference type="EMBL" id="JBCLSQ010000020">
    <property type="protein sequence ID" value="MEY8538477.1"/>
    <property type="molecule type" value="Genomic_DNA"/>
</dbReference>
<keyword evidence="1" id="KW-0472">Membrane</keyword>
<accession>A0ABV4D9S6</accession>
<organism evidence="2 3">
    <name type="scientific">Lactococcus muris</name>
    <dbReference type="NCBI Taxonomy" id="2941330"/>
    <lineage>
        <taxon>Bacteria</taxon>
        <taxon>Bacillati</taxon>
        <taxon>Bacillota</taxon>
        <taxon>Bacilli</taxon>
        <taxon>Lactobacillales</taxon>
        <taxon>Streptococcaceae</taxon>
        <taxon>Lactococcus</taxon>
    </lineage>
</organism>
<dbReference type="Proteomes" id="UP001565242">
    <property type="component" value="Unassembled WGS sequence"/>
</dbReference>
<evidence type="ECO:0008006" key="4">
    <source>
        <dbReference type="Google" id="ProtNLM"/>
    </source>
</evidence>
<feature type="transmembrane region" description="Helical" evidence="1">
    <location>
        <begin position="81"/>
        <end position="100"/>
    </location>
</feature>
<keyword evidence="1" id="KW-0812">Transmembrane</keyword>
<protein>
    <recommendedName>
        <fullName evidence="4">DUF443 family protein</fullName>
    </recommendedName>
</protein>
<comment type="caution">
    <text evidence="2">The sequence shown here is derived from an EMBL/GenBank/DDBJ whole genome shotgun (WGS) entry which is preliminary data.</text>
</comment>
<evidence type="ECO:0000313" key="3">
    <source>
        <dbReference type="Proteomes" id="UP001565242"/>
    </source>
</evidence>
<gene>
    <name evidence="2" type="ORF">AALM99_08490</name>
</gene>
<evidence type="ECO:0000256" key="1">
    <source>
        <dbReference type="SAM" id="Phobius"/>
    </source>
</evidence>
<sequence length="224" mass="26467">MVTKNYDKYMIEDVKYINVRYFLIKLQGKSYIIDFSNPKDIRNYFPGFFPDVNKSWKIYEVTGKENQYNIKPLPFYLKQNSVWSVLVIYILYLVNIGLFPKSLNIWDLTYDQRIAQNWEMVVLLIFCGAAVIFGLLYSRKTKINLTEPYKTLVPVDKEELTSKKRSFSIFIGLPIFIIILLTISISSSSYSQLFMFGVFPIYSLLFNRFGSFLDIRTNKYQIKE</sequence>
<proteinExistence type="predicted"/>
<feature type="transmembrane region" description="Helical" evidence="1">
    <location>
        <begin position="120"/>
        <end position="137"/>
    </location>
</feature>
<keyword evidence="3" id="KW-1185">Reference proteome</keyword>
<feature type="transmembrane region" description="Helical" evidence="1">
    <location>
        <begin position="167"/>
        <end position="187"/>
    </location>
</feature>
<keyword evidence="1" id="KW-1133">Transmembrane helix</keyword>
<reference evidence="2 3" key="1">
    <citation type="submission" date="2024-03" db="EMBL/GenBank/DDBJ databases">
        <title>Mouse gut bacterial collection (mGBC) of GemPharmatech.</title>
        <authorList>
            <person name="He Y."/>
            <person name="Dong L."/>
            <person name="Wu D."/>
            <person name="Gao X."/>
            <person name="Lin Z."/>
        </authorList>
    </citation>
    <scope>NUCLEOTIDE SEQUENCE [LARGE SCALE GENOMIC DNA]</scope>
    <source>
        <strain evidence="2 3">20-218</strain>
    </source>
</reference>
<feature type="transmembrane region" description="Helical" evidence="1">
    <location>
        <begin position="193"/>
        <end position="213"/>
    </location>
</feature>